<reference evidence="11 12" key="1">
    <citation type="submission" date="2019-03" db="EMBL/GenBank/DDBJ databases">
        <title>Genomic Encyclopedia of Type Strains, Phase IV (KMG-IV): sequencing the most valuable type-strain genomes for metagenomic binning, comparative biology and taxonomic classification.</title>
        <authorList>
            <person name="Goeker M."/>
        </authorList>
    </citation>
    <scope>NUCLEOTIDE SEQUENCE [LARGE SCALE GENOMIC DNA]</scope>
    <source>
        <strain evidence="11 12">DSM 25059</strain>
    </source>
</reference>
<dbReference type="Gene3D" id="3.30.1360.120">
    <property type="entry name" value="Probable tRNA modification gtpase trme, domain 1"/>
    <property type="match status" value="1"/>
</dbReference>
<gene>
    <name evidence="7" type="primary">mnmE</name>
    <name evidence="7" type="synonym">trmE</name>
    <name evidence="11" type="ORF">EV664_10552</name>
</gene>
<feature type="domain" description="G" evidence="8">
    <location>
        <begin position="216"/>
        <end position="307"/>
    </location>
</feature>
<feature type="binding site" evidence="7">
    <location>
        <position position="228"/>
    </location>
    <ligand>
        <name>Mg(2+)</name>
        <dbReference type="ChEBI" id="CHEBI:18420"/>
    </ligand>
</feature>
<feature type="binding site" evidence="7">
    <location>
        <position position="428"/>
    </location>
    <ligand>
        <name>(6S)-5-formyl-5,6,7,8-tetrahydrofolate</name>
        <dbReference type="ChEBI" id="CHEBI:57457"/>
    </ligand>
</feature>
<feature type="binding site" evidence="7">
    <location>
        <position position="21"/>
    </location>
    <ligand>
        <name>(6S)-5-formyl-5,6,7,8-tetrahydrofolate</name>
        <dbReference type="ChEBI" id="CHEBI:57457"/>
    </ligand>
</feature>
<evidence type="ECO:0000256" key="6">
    <source>
        <dbReference type="ARBA" id="ARBA00023134"/>
    </source>
</evidence>
<keyword evidence="12" id="KW-1185">Reference proteome</keyword>
<dbReference type="InterPro" id="IPR004520">
    <property type="entry name" value="GTPase_MnmE"/>
</dbReference>
<comment type="similarity">
    <text evidence="1 7">Belongs to the TRAFAC class TrmE-Era-EngA-EngB-Septin-like GTPase superfamily. TrmE GTPase family.</text>
</comment>
<evidence type="ECO:0000256" key="3">
    <source>
        <dbReference type="ARBA" id="ARBA00022741"/>
    </source>
</evidence>
<dbReference type="GO" id="GO:0002098">
    <property type="term" value="P:tRNA wobble uridine modification"/>
    <property type="evidence" value="ECO:0007669"/>
    <property type="project" value="TreeGrafter"/>
</dbReference>
<dbReference type="InterPro" id="IPR027368">
    <property type="entry name" value="MnmE_dom2"/>
</dbReference>
<comment type="subunit">
    <text evidence="7">Homodimer. Heterotetramer of two MnmE and two MnmG subunits.</text>
</comment>
<comment type="caution">
    <text evidence="11">The sequence shown here is derived from an EMBL/GenBank/DDBJ whole genome shotgun (WGS) entry which is preliminary data.</text>
</comment>
<dbReference type="RefSeq" id="WP_133495408.1">
    <property type="nucleotide sequence ID" value="NZ_BMLU01000005.1"/>
</dbReference>
<dbReference type="NCBIfam" id="NF003661">
    <property type="entry name" value="PRK05291.1-3"/>
    <property type="match status" value="1"/>
</dbReference>
<dbReference type="InterPro" id="IPR027417">
    <property type="entry name" value="P-loop_NTPase"/>
</dbReference>
<organism evidence="11 12">
    <name type="scientific">Stakelama pacifica</name>
    <dbReference type="NCBI Taxonomy" id="517720"/>
    <lineage>
        <taxon>Bacteria</taxon>
        <taxon>Pseudomonadati</taxon>
        <taxon>Pseudomonadota</taxon>
        <taxon>Alphaproteobacteria</taxon>
        <taxon>Sphingomonadales</taxon>
        <taxon>Sphingomonadaceae</taxon>
        <taxon>Stakelama</taxon>
    </lineage>
</organism>
<dbReference type="HAMAP" id="MF_00379">
    <property type="entry name" value="GTPase_MnmE"/>
    <property type="match status" value="1"/>
</dbReference>
<comment type="subcellular location">
    <subcellularLocation>
        <location evidence="7">Cytoplasm</location>
    </subcellularLocation>
</comment>
<dbReference type="InterPro" id="IPR031168">
    <property type="entry name" value="G_TrmE"/>
</dbReference>
<accession>A0A4R6FMP9</accession>
<dbReference type="PANTHER" id="PTHR42714">
    <property type="entry name" value="TRNA MODIFICATION GTPASE GTPBP3"/>
    <property type="match status" value="1"/>
</dbReference>
<dbReference type="SUPFAM" id="SSF116878">
    <property type="entry name" value="TrmE connector domain"/>
    <property type="match status" value="1"/>
</dbReference>
<dbReference type="EMBL" id="SNWD01000005">
    <property type="protein sequence ID" value="TDN82856.1"/>
    <property type="molecule type" value="Genomic_DNA"/>
</dbReference>
<dbReference type="PANTHER" id="PTHR42714:SF2">
    <property type="entry name" value="TRNA MODIFICATION GTPASE GTPBP3, MITOCHONDRIAL"/>
    <property type="match status" value="1"/>
</dbReference>
<dbReference type="InterPro" id="IPR027266">
    <property type="entry name" value="TrmE/GcvT-like"/>
</dbReference>
<name>A0A4R6FMP9_9SPHN</name>
<evidence type="ECO:0000259" key="8">
    <source>
        <dbReference type="Pfam" id="PF01926"/>
    </source>
</evidence>
<dbReference type="InterPro" id="IPR006073">
    <property type="entry name" value="GTP-bd"/>
</dbReference>
<dbReference type="GO" id="GO:0046872">
    <property type="term" value="F:metal ion binding"/>
    <property type="evidence" value="ECO:0007669"/>
    <property type="project" value="UniProtKB-KW"/>
</dbReference>
<dbReference type="Gene3D" id="1.20.120.430">
    <property type="entry name" value="tRNA modification GTPase MnmE domain 2"/>
    <property type="match status" value="1"/>
</dbReference>
<dbReference type="InterPro" id="IPR025867">
    <property type="entry name" value="MnmE_helical"/>
</dbReference>
<comment type="caution">
    <text evidence="7">Lacks conserved residue(s) required for the propagation of feature annotation.</text>
</comment>
<dbReference type="GO" id="GO:0003924">
    <property type="term" value="F:GTPase activity"/>
    <property type="evidence" value="ECO:0007669"/>
    <property type="project" value="UniProtKB-UniRule"/>
</dbReference>
<dbReference type="CDD" id="cd04164">
    <property type="entry name" value="trmE"/>
    <property type="match status" value="1"/>
</dbReference>
<dbReference type="Pfam" id="PF10396">
    <property type="entry name" value="TrmE_N"/>
    <property type="match status" value="1"/>
</dbReference>
<evidence type="ECO:0000256" key="5">
    <source>
        <dbReference type="ARBA" id="ARBA00022958"/>
    </source>
</evidence>
<proteinExistence type="inferred from homology"/>
<keyword evidence="2 7" id="KW-0819">tRNA processing</keyword>
<feature type="binding site" evidence="7">
    <location>
        <position position="78"/>
    </location>
    <ligand>
        <name>(6S)-5-formyl-5,6,7,8-tetrahydrofolate</name>
        <dbReference type="ChEBI" id="CHEBI:57457"/>
    </ligand>
</feature>
<evidence type="ECO:0000259" key="10">
    <source>
        <dbReference type="Pfam" id="PF12631"/>
    </source>
</evidence>
<feature type="binding site" evidence="7">
    <location>
        <begin position="243"/>
        <end position="249"/>
    </location>
    <ligand>
        <name>GTP</name>
        <dbReference type="ChEBI" id="CHEBI:37565"/>
    </ligand>
</feature>
<dbReference type="GO" id="GO:0005737">
    <property type="term" value="C:cytoplasm"/>
    <property type="evidence" value="ECO:0007669"/>
    <property type="project" value="UniProtKB-SubCell"/>
</dbReference>
<feature type="binding site" evidence="7">
    <location>
        <position position="245"/>
    </location>
    <ligand>
        <name>K(+)</name>
        <dbReference type="ChEBI" id="CHEBI:29103"/>
    </ligand>
</feature>
<keyword evidence="3 7" id="KW-0547">Nucleotide-binding</keyword>
<keyword evidence="7" id="KW-0963">Cytoplasm</keyword>
<dbReference type="GO" id="GO:0005525">
    <property type="term" value="F:GTP binding"/>
    <property type="evidence" value="ECO:0007669"/>
    <property type="project" value="UniProtKB-UniRule"/>
</dbReference>
<keyword evidence="5 7" id="KW-0630">Potassium</keyword>
<evidence type="ECO:0000256" key="4">
    <source>
        <dbReference type="ARBA" id="ARBA00022801"/>
    </source>
</evidence>
<dbReference type="EC" id="3.6.-.-" evidence="7"/>
<dbReference type="InterPro" id="IPR005225">
    <property type="entry name" value="Small_GTP-bd"/>
</dbReference>
<dbReference type="FunFam" id="3.30.1360.120:FF:000007">
    <property type="entry name" value="tRNA modification GTPase GTPBP3, mitochondrial"/>
    <property type="match status" value="1"/>
</dbReference>
<feature type="binding site" evidence="7">
    <location>
        <begin position="224"/>
        <end position="229"/>
    </location>
    <ligand>
        <name>GTP</name>
        <dbReference type="ChEBI" id="CHEBI:37565"/>
    </ligand>
</feature>
<feature type="domain" description="MnmE helical" evidence="10">
    <location>
        <begin position="121"/>
        <end position="425"/>
    </location>
</feature>
<evidence type="ECO:0000259" key="9">
    <source>
        <dbReference type="Pfam" id="PF10396"/>
    </source>
</evidence>
<feature type="binding site" evidence="7">
    <location>
        <position position="248"/>
    </location>
    <ligand>
        <name>K(+)</name>
        <dbReference type="ChEBI" id="CHEBI:29103"/>
    </ligand>
</feature>
<feature type="binding site" evidence="7">
    <location>
        <position position="224"/>
    </location>
    <ligand>
        <name>K(+)</name>
        <dbReference type="ChEBI" id="CHEBI:29103"/>
    </ligand>
</feature>
<comment type="cofactor">
    <cofactor evidence="7">
        <name>K(+)</name>
        <dbReference type="ChEBI" id="CHEBI:29103"/>
    </cofactor>
    <text evidence="7">Binds 1 potassium ion per subunit.</text>
</comment>
<dbReference type="SUPFAM" id="SSF103025">
    <property type="entry name" value="Folate-binding domain"/>
    <property type="match status" value="1"/>
</dbReference>
<dbReference type="GO" id="GO:0030488">
    <property type="term" value="P:tRNA methylation"/>
    <property type="evidence" value="ECO:0007669"/>
    <property type="project" value="TreeGrafter"/>
</dbReference>
<evidence type="ECO:0000256" key="1">
    <source>
        <dbReference type="ARBA" id="ARBA00011043"/>
    </source>
</evidence>
<dbReference type="CDD" id="cd14858">
    <property type="entry name" value="TrmE_N"/>
    <property type="match status" value="1"/>
</dbReference>
<comment type="function">
    <text evidence="7">Exhibits a very high intrinsic GTPase hydrolysis rate. Involved in the addition of a carboxymethylaminomethyl (cmnm) group at the wobble position (U34) of certain tRNAs, forming tRNA-cmnm(5)s(2)U34.</text>
</comment>
<feature type="binding site" evidence="7">
    <location>
        <position position="243"/>
    </location>
    <ligand>
        <name>K(+)</name>
        <dbReference type="ChEBI" id="CHEBI:29103"/>
    </ligand>
</feature>
<evidence type="ECO:0000313" key="12">
    <source>
        <dbReference type="Proteomes" id="UP000295493"/>
    </source>
</evidence>
<keyword evidence="4 7" id="KW-0378">Hydrolase</keyword>
<dbReference type="Pfam" id="PF12631">
    <property type="entry name" value="MnmE_helical"/>
    <property type="match status" value="1"/>
</dbReference>
<keyword evidence="6 7" id="KW-0342">GTP-binding</keyword>
<dbReference type="AlphaFoldDB" id="A0A4R6FMP9"/>
<feature type="binding site" evidence="7">
    <location>
        <begin position="268"/>
        <end position="271"/>
    </location>
    <ligand>
        <name>GTP</name>
        <dbReference type="ChEBI" id="CHEBI:37565"/>
    </ligand>
</feature>
<evidence type="ECO:0000313" key="11">
    <source>
        <dbReference type="EMBL" id="TDN82856.1"/>
    </source>
</evidence>
<dbReference type="Gene3D" id="3.40.50.300">
    <property type="entry name" value="P-loop containing nucleotide triphosphate hydrolases"/>
    <property type="match status" value="1"/>
</dbReference>
<dbReference type="OrthoDB" id="9805918at2"/>
<dbReference type="InterPro" id="IPR018948">
    <property type="entry name" value="GTP-bd_TrmE_N"/>
</dbReference>
<dbReference type="Proteomes" id="UP000295493">
    <property type="component" value="Unassembled WGS sequence"/>
</dbReference>
<dbReference type="NCBIfam" id="TIGR00231">
    <property type="entry name" value="small_GTP"/>
    <property type="match status" value="1"/>
</dbReference>
<keyword evidence="7" id="KW-0460">Magnesium</keyword>
<evidence type="ECO:0000256" key="7">
    <source>
        <dbReference type="HAMAP-Rule" id="MF_00379"/>
    </source>
</evidence>
<keyword evidence="7" id="KW-0479">Metal-binding</keyword>
<dbReference type="SUPFAM" id="SSF52540">
    <property type="entry name" value="P-loop containing nucleoside triphosphate hydrolases"/>
    <property type="match status" value="1"/>
</dbReference>
<feature type="binding site" evidence="7">
    <location>
        <position position="118"/>
    </location>
    <ligand>
        <name>(6S)-5-formyl-5,6,7,8-tetrahydrofolate</name>
        <dbReference type="ChEBI" id="CHEBI:57457"/>
    </ligand>
</feature>
<protein>
    <recommendedName>
        <fullName evidence="7">tRNA modification GTPase MnmE</fullName>
        <ecNumber evidence="7">3.6.-.-</ecNumber>
    </recommendedName>
</protein>
<sequence>MSDTIFALSSGAAPAGIGVVRISGPRALRAAEALSGRLPEARKAALRTLRSGEGDVLDRALVLRFDGPQTATGEDLVELHLHGGRAVVAAVEAELGAMDGLRRAEPGEFTRRALLNGRIDLTEAEGLADLLEAETETARRAAIETSGGSVRRLTEGWTSELVGLSAQVEAELDHGDEEDVATGKGDEVAAQCVLLADTIAAALNVPEVERIRDGVQVVLAGPPNAGKSTLLNRMVEREVAIVSPIAGTTRDRIEAAVQREGIAFVFSDTAGIADATDDPIETIGIERAREAVASADIVIWMDDADVPQEIFEKGLAVVARCDVADRPEMPERLRVSGVTGEGVAELWQALGERAKTLTPRLDGPLLNRRQRALLRKAEGTLRSASSAVDPLLLAEELRVARQALDRITGRADIEAVLDGVFSRFCIGK</sequence>
<evidence type="ECO:0000256" key="2">
    <source>
        <dbReference type="ARBA" id="ARBA00022694"/>
    </source>
</evidence>
<feature type="binding site" evidence="7">
    <location>
        <position position="249"/>
    </location>
    <ligand>
        <name>Mg(2+)</name>
        <dbReference type="ChEBI" id="CHEBI:18420"/>
    </ligand>
</feature>
<feature type="domain" description="GTP-binding protein TrmE N-terminal" evidence="9">
    <location>
        <begin position="4"/>
        <end position="118"/>
    </location>
</feature>
<dbReference type="Pfam" id="PF01926">
    <property type="entry name" value="MMR_HSR1"/>
    <property type="match status" value="1"/>
</dbReference>